<evidence type="ECO:0000313" key="1">
    <source>
        <dbReference type="EMBL" id="AIF13334.1"/>
    </source>
</evidence>
<dbReference type="EMBL" id="KF900970">
    <property type="protein sequence ID" value="AIF13334.1"/>
    <property type="molecule type" value="Genomic_DNA"/>
</dbReference>
<accession>A0A075HBM5</accession>
<name>A0A075HBM5_9EURY</name>
<proteinExistence type="predicted"/>
<protein>
    <submittedName>
        <fullName evidence="1">Uncharacterized protein</fullName>
    </submittedName>
</protein>
<sequence length="213" mass="22695">MVAALENDEFELLPLDAVPATSDEIQVVVSDAAQLPTTSLPVIALGDVALLPLQLRHVRAGRPPLVIGVDPGGTTGVAVLAQRRLIHSAECTTPDEAVELVRRVARCSLDCSVRIGSGAPEAGARIAAALRHLRVELVDERRSGSGSHTAAARAIALKRGERMRELDYRPTAGEVARLQAESRIASGSRRTISRQQARQVLLGELTLEEALRG</sequence>
<organism evidence="1">
    <name type="scientific">uncultured marine group II/III euryarchaeote KM3_61_H04</name>
    <dbReference type="NCBI Taxonomy" id="1456471"/>
    <lineage>
        <taxon>Archaea</taxon>
        <taxon>Methanobacteriati</taxon>
        <taxon>Methanobacteriota</taxon>
        <taxon>environmental samples</taxon>
    </lineage>
</organism>
<dbReference type="AlphaFoldDB" id="A0A075HBM5"/>
<reference evidence="1" key="1">
    <citation type="journal article" date="2014" name="Genome Biol. Evol.">
        <title>Pangenome evidence for extensive interdomain horizontal transfer affecting lineage core and shell genes in uncultured planktonic thaumarchaeota and euryarchaeota.</title>
        <authorList>
            <person name="Deschamps P."/>
            <person name="Zivanovic Y."/>
            <person name="Moreira D."/>
            <person name="Rodriguez-Valera F."/>
            <person name="Lopez-Garcia P."/>
        </authorList>
    </citation>
    <scope>NUCLEOTIDE SEQUENCE</scope>
</reference>